<keyword evidence="11" id="KW-0862">Zinc</keyword>
<dbReference type="EMBL" id="QCYY01003145">
    <property type="protein sequence ID" value="ROT65096.1"/>
    <property type="molecule type" value="Genomic_DNA"/>
</dbReference>
<dbReference type="SUPFAM" id="SSF51395">
    <property type="entry name" value="FMN-linked oxidoreductases"/>
    <property type="match status" value="1"/>
</dbReference>
<dbReference type="Gene3D" id="3.20.20.70">
    <property type="entry name" value="Aldolase class I"/>
    <property type="match status" value="1"/>
</dbReference>
<keyword evidence="6" id="KW-0507">mRNA processing</keyword>
<dbReference type="GO" id="GO:0003723">
    <property type="term" value="F:RNA binding"/>
    <property type="evidence" value="ECO:0007669"/>
    <property type="project" value="TreeGrafter"/>
</dbReference>
<keyword evidence="13" id="KW-0560">Oxidoreductase</keyword>
<dbReference type="GO" id="GO:0050660">
    <property type="term" value="F:flavin adenine dinucleotide binding"/>
    <property type="evidence" value="ECO:0007669"/>
    <property type="project" value="InterPro"/>
</dbReference>
<evidence type="ECO:0000256" key="6">
    <source>
        <dbReference type="ARBA" id="ARBA00022664"/>
    </source>
</evidence>
<keyword evidence="12" id="KW-0521">NADP</keyword>
<dbReference type="STRING" id="6689.A0A3R7PFT3"/>
<comment type="similarity">
    <text evidence="2">Belongs to the Dus family. Dus3 subfamily.</text>
</comment>
<evidence type="ECO:0000313" key="21">
    <source>
        <dbReference type="Proteomes" id="UP000283509"/>
    </source>
</evidence>
<keyword evidence="5" id="KW-0288">FMN</keyword>
<evidence type="ECO:0000256" key="14">
    <source>
        <dbReference type="ARBA" id="ARBA00023027"/>
    </source>
</evidence>
<reference evidence="20 21" key="2">
    <citation type="submission" date="2019-01" db="EMBL/GenBank/DDBJ databases">
        <title>The decoding of complex shrimp genome reveals the adaptation for benthos swimmer, frequently molting mechanism and breeding impact on genome.</title>
        <authorList>
            <person name="Sun Y."/>
            <person name="Gao Y."/>
            <person name="Yu Y."/>
        </authorList>
    </citation>
    <scope>NUCLEOTIDE SEQUENCE [LARGE SCALE GENOMIC DNA]</scope>
    <source>
        <tissue evidence="20">Muscle</tissue>
    </source>
</reference>
<dbReference type="AlphaFoldDB" id="A0A3R7PFT3"/>
<keyword evidence="10" id="KW-0863">Zinc-finger</keyword>
<feature type="domain" description="DUS-like FMN-binding" evidence="19">
    <location>
        <begin position="39"/>
        <end position="296"/>
    </location>
</feature>
<evidence type="ECO:0000256" key="2">
    <source>
        <dbReference type="ARBA" id="ARBA00005451"/>
    </source>
</evidence>
<dbReference type="GO" id="GO:0008270">
    <property type="term" value="F:zinc ion binding"/>
    <property type="evidence" value="ECO:0007669"/>
    <property type="project" value="UniProtKB-KW"/>
</dbReference>
<evidence type="ECO:0000256" key="3">
    <source>
        <dbReference type="ARBA" id="ARBA00012376"/>
    </source>
</evidence>
<keyword evidence="4" id="KW-0285">Flavoprotein</keyword>
<evidence type="ECO:0000256" key="12">
    <source>
        <dbReference type="ARBA" id="ARBA00022857"/>
    </source>
</evidence>
<dbReference type="Proteomes" id="UP000283509">
    <property type="component" value="Unassembled WGS sequence"/>
</dbReference>
<evidence type="ECO:0000256" key="17">
    <source>
        <dbReference type="ARBA" id="ARBA00049447"/>
    </source>
</evidence>
<evidence type="ECO:0000256" key="9">
    <source>
        <dbReference type="ARBA" id="ARBA00022737"/>
    </source>
</evidence>
<evidence type="ECO:0000256" key="15">
    <source>
        <dbReference type="ARBA" id="ARBA00048266"/>
    </source>
</evidence>
<keyword evidence="8" id="KW-0479">Metal-binding</keyword>
<comment type="catalytic activity">
    <reaction evidence="17">
        <text>a 5,6-dihydrouridine in mRNA + NADP(+) = a uridine in mRNA + NADPH + H(+)</text>
        <dbReference type="Rhea" id="RHEA:69855"/>
        <dbReference type="Rhea" id="RHEA-COMP:14658"/>
        <dbReference type="Rhea" id="RHEA-COMP:17789"/>
        <dbReference type="ChEBI" id="CHEBI:15378"/>
        <dbReference type="ChEBI" id="CHEBI:57783"/>
        <dbReference type="ChEBI" id="CHEBI:58349"/>
        <dbReference type="ChEBI" id="CHEBI:65315"/>
        <dbReference type="ChEBI" id="CHEBI:74443"/>
    </reaction>
    <physiologicalReaction direction="right-to-left" evidence="17">
        <dbReference type="Rhea" id="RHEA:69857"/>
    </physiologicalReaction>
</comment>
<dbReference type="FunFam" id="3.20.20.70:FF:000067">
    <property type="entry name" value="tRNA-dihydrouridine(47) synthase [NAD(P)(+)]"/>
    <property type="match status" value="1"/>
</dbReference>
<name>A0A3R7PFT3_PENVA</name>
<comment type="cofactor">
    <cofactor evidence="1">
        <name>FMN</name>
        <dbReference type="ChEBI" id="CHEBI:58210"/>
    </cofactor>
</comment>
<keyword evidence="9" id="KW-0677">Repeat</keyword>
<evidence type="ECO:0000259" key="19">
    <source>
        <dbReference type="Pfam" id="PF01207"/>
    </source>
</evidence>
<evidence type="ECO:0000256" key="8">
    <source>
        <dbReference type="ARBA" id="ARBA00022723"/>
    </source>
</evidence>
<evidence type="ECO:0000256" key="16">
    <source>
        <dbReference type="ARBA" id="ARBA00048342"/>
    </source>
</evidence>
<dbReference type="GO" id="GO:0102265">
    <property type="term" value="F:tRNA-dihydrouridine47 synthase activity"/>
    <property type="evidence" value="ECO:0007669"/>
    <property type="project" value="UniProtKB-EC"/>
</dbReference>
<comment type="catalytic activity">
    <reaction evidence="16">
        <text>a 5,6-dihydrouridine in mRNA + NAD(+) = a uridine in mRNA + NADH + H(+)</text>
        <dbReference type="Rhea" id="RHEA:69851"/>
        <dbReference type="Rhea" id="RHEA-COMP:14658"/>
        <dbReference type="Rhea" id="RHEA-COMP:17789"/>
        <dbReference type="ChEBI" id="CHEBI:15378"/>
        <dbReference type="ChEBI" id="CHEBI:57540"/>
        <dbReference type="ChEBI" id="CHEBI:57945"/>
        <dbReference type="ChEBI" id="CHEBI:65315"/>
        <dbReference type="ChEBI" id="CHEBI:74443"/>
    </reaction>
    <physiologicalReaction direction="right-to-left" evidence="16">
        <dbReference type="Rhea" id="RHEA:69853"/>
    </physiologicalReaction>
</comment>
<evidence type="ECO:0000256" key="10">
    <source>
        <dbReference type="ARBA" id="ARBA00022771"/>
    </source>
</evidence>
<gene>
    <name evidence="20" type="ORF">C7M84_016957</name>
</gene>
<comment type="catalytic activity">
    <reaction evidence="18">
        <text>5,6-dihydrouridine(47) in tRNA + NADP(+) = uridine(47) in tRNA + NADPH + H(+)</text>
        <dbReference type="Rhea" id="RHEA:53360"/>
        <dbReference type="Rhea" id="RHEA-COMP:13539"/>
        <dbReference type="Rhea" id="RHEA-COMP:13540"/>
        <dbReference type="ChEBI" id="CHEBI:15378"/>
        <dbReference type="ChEBI" id="CHEBI:57783"/>
        <dbReference type="ChEBI" id="CHEBI:58349"/>
        <dbReference type="ChEBI" id="CHEBI:65315"/>
        <dbReference type="ChEBI" id="CHEBI:74443"/>
        <dbReference type="EC" id="1.3.1.89"/>
    </reaction>
    <physiologicalReaction direction="right-to-left" evidence="18">
        <dbReference type="Rhea" id="RHEA:53362"/>
    </physiologicalReaction>
</comment>
<evidence type="ECO:0000256" key="13">
    <source>
        <dbReference type="ARBA" id="ARBA00023002"/>
    </source>
</evidence>
<dbReference type="InterPro" id="IPR035587">
    <property type="entry name" value="DUS-like_FMN-bd"/>
</dbReference>
<comment type="caution">
    <text evidence="20">The sequence shown here is derived from an EMBL/GenBank/DDBJ whole genome shotgun (WGS) entry which is preliminary data.</text>
</comment>
<dbReference type="InterPro" id="IPR013785">
    <property type="entry name" value="Aldolase_TIM"/>
</dbReference>
<dbReference type="Pfam" id="PF01207">
    <property type="entry name" value="Dus"/>
    <property type="match status" value="1"/>
</dbReference>
<sequence>MSVEESEKTKAIGPAPEEDLIKLTSREKKKIDWRDKLYLAPLTTLGNLPFRRICKRLGADITCGEMALSVNLLQGSASEWALVKRHESEDVYGIQLCGSNAEAMIKCAELLDREIGVDFIDINMGCPIDLVYKQGGGSALMRRQSCLEHMVRGMTKVMSIPLTLKMRTGVYRDASVAHSIIEKAKLWDVSMVTLHGRSKEQRYLKLADWKYIKECAVVADPMPLYGNGDIFTYEDYKYQKENSGVAGVMIGRGALIKPWIFKEIKEEKHWDITSSERFDILKEYVNYGLEHWGSDNEGIEKTRRFLLEWLSFLHRYIPVGVLEQTQKINQRPPLYRGRDHLETLMISKSAKDWIKISEMLLGPTPPDFEFLPKHKANAYG</sequence>
<dbReference type="GO" id="GO:0006397">
    <property type="term" value="P:mRNA processing"/>
    <property type="evidence" value="ECO:0007669"/>
    <property type="project" value="UniProtKB-KW"/>
</dbReference>
<keyword evidence="7" id="KW-0819">tRNA processing</keyword>
<protein>
    <recommendedName>
        <fullName evidence="3">tRNA-dihydrouridine(47) synthase [NAD(P)(+)]</fullName>
        <ecNumber evidence="3">1.3.1.89</ecNumber>
    </recommendedName>
</protein>
<evidence type="ECO:0000256" key="1">
    <source>
        <dbReference type="ARBA" id="ARBA00001917"/>
    </source>
</evidence>
<evidence type="ECO:0000256" key="18">
    <source>
        <dbReference type="ARBA" id="ARBA00049513"/>
    </source>
</evidence>
<dbReference type="CDD" id="cd02801">
    <property type="entry name" value="DUS_like_FMN"/>
    <property type="match status" value="1"/>
</dbReference>
<dbReference type="InterPro" id="IPR018517">
    <property type="entry name" value="tRNA_hU_synthase_CS"/>
</dbReference>
<accession>A0A3R7PFT3</accession>
<evidence type="ECO:0000256" key="11">
    <source>
        <dbReference type="ARBA" id="ARBA00022833"/>
    </source>
</evidence>
<evidence type="ECO:0000313" key="20">
    <source>
        <dbReference type="EMBL" id="ROT65096.1"/>
    </source>
</evidence>
<reference evidence="20 21" key="1">
    <citation type="submission" date="2018-04" db="EMBL/GenBank/DDBJ databases">
        <authorList>
            <person name="Zhang X."/>
            <person name="Yuan J."/>
            <person name="Li F."/>
            <person name="Xiang J."/>
        </authorList>
    </citation>
    <scope>NUCLEOTIDE SEQUENCE [LARGE SCALE GENOMIC DNA]</scope>
    <source>
        <tissue evidence="20">Muscle</tissue>
    </source>
</reference>
<dbReference type="PANTHER" id="PTHR45846">
    <property type="entry name" value="TRNA-DIHYDROURIDINE(47) SYNTHASE [NAD(P)(+)]-LIKE"/>
    <property type="match status" value="1"/>
</dbReference>
<dbReference type="OrthoDB" id="259935at2759"/>
<keyword evidence="21" id="KW-1185">Reference proteome</keyword>
<dbReference type="GO" id="GO:0106414">
    <property type="term" value="F:mRNA dihydrouridine synthase activity"/>
    <property type="evidence" value="ECO:0007669"/>
    <property type="project" value="RHEA"/>
</dbReference>
<evidence type="ECO:0000256" key="5">
    <source>
        <dbReference type="ARBA" id="ARBA00022643"/>
    </source>
</evidence>
<proteinExistence type="inferred from homology"/>
<keyword evidence="14" id="KW-0520">NAD</keyword>
<dbReference type="PANTHER" id="PTHR45846:SF1">
    <property type="entry name" value="TRNA-DIHYDROURIDINE(47) SYNTHASE [NAD(P)(+)]-LIKE"/>
    <property type="match status" value="1"/>
</dbReference>
<comment type="catalytic activity">
    <reaction evidence="15">
        <text>5,6-dihydrouridine(47) in tRNA + NAD(+) = uridine(47) in tRNA + NADH + H(+)</text>
        <dbReference type="Rhea" id="RHEA:53364"/>
        <dbReference type="Rhea" id="RHEA-COMP:13539"/>
        <dbReference type="Rhea" id="RHEA-COMP:13540"/>
        <dbReference type="ChEBI" id="CHEBI:15378"/>
        <dbReference type="ChEBI" id="CHEBI:57540"/>
        <dbReference type="ChEBI" id="CHEBI:57945"/>
        <dbReference type="ChEBI" id="CHEBI:65315"/>
        <dbReference type="ChEBI" id="CHEBI:74443"/>
        <dbReference type="EC" id="1.3.1.89"/>
    </reaction>
    <physiologicalReaction direction="right-to-left" evidence="15">
        <dbReference type="Rhea" id="RHEA:53366"/>
    </physiologicalReaction>
</comment>
<evidence type="ECO:0000256" key="7">
    <source>
        <dbReference type="ARBA" id="ARBA00022694"/>
    </source>
</evidence>
<dbReference type="PROSITE" id="PS01136">
    <property type="entry name" value="UPF0034"/>
    <property type="match status" value="1"/>
</dbReference>
<dbReference type="EC" id="1.3.1.89" evidence="3"/>
<evidence type="ECO:0000256" key="4">
    <source>
        <dbReference type="ARBA" id="ARBA00022630"/>
    </source>
</evidence>
<organism evidence="20 21">
    <name type="scientific">Penaeus vannamei</name>
    <name type="common">Whiteleg shrimp</name>
    <name type="synonym">Litopenaeus vannamei</name>
    <dbReference type="NCBI Taxonomy" id="6689"/>
    <lineage>
        <taxon>Eukaryota</taxon>
        <taxon>Metazoa</taxon>
        <taxon>Ecdysozoa</taxon>
        <taxon>Arthropoda</taxon>
        <taxon>Crustacea</taxon>
        <taxon>Multicrustacea</taxon>
        <taxon>Malacostraca</taxon>
        <taxon>Eumalacostraca</taxon>
        <taxon>Eucarida</taxon>
        <taxon>Decapoda</taxon>
        <taxon>Dendrobranchiata</taxon>
        <taxon>Penaeoidea</taxon>
        <taxon>Penaeidae</taxon>
        <taxon>Penaeus</taxon>
    </lineage>
</organism>